<keyword evidence="3" id="KW-1185">Reference proteome</keyword>
<dbReference type="InterPro" id="IPR017956">
    <property type="entry name" value="AT_hook_DNA-bd_motif"/>
</dbReference>
<reference evidence="2" key="1">
    <citation type="submission" date="2023-07" db="EMBL/GenBank/DDBJ databases">
        <authorList>
            <consortium name="AG Swart"/>
            <person name="Singh M."/>
            <person name="Singh A."/>
            <person name="Seah K."/>
            <person name="Emmerich C."/>
        </authorList>
    </citation>
    <scope>NUCLEOTIDE SEQUENCE</scope>
    <source>
        <strain evidence="2">DP1</strain>
    </source>
</reference>
<protein>
    <submittedName>
        <fullName evidence="2">Uncharacterized protein</fullName>
    </submittedName>
</protein>
<dbReference type="GO" id="GO:0003677">
    <property type="term" value="F:DNA binding"/>
    <property type="evidence" value="ECO:0007669"/>
    <property type="project" value="InterPro"/>
</dbReference>
<dbReference type="Pfam" id="PF02178">
    <property type="entry name" value="AT_hook"/>
    <property type="match status" value="3"/>
</dbReference>
<evidence type="ECO:0000313" key="3">
    <source>
        <dbReference type="Proteomes" id="UP001295684"/>
    </source>
</evidence>
<dbReference type="EMBL" id="CAMPGE010027924">
    <property type="protein sequence ID" value="CAI2385502.1"/>
    <property type="molecule type" value="Genomic_DNA"/>
</dbReference>
<evidence type="ECO:0000256" key="1">
    <source>
        <dbReference type="SAM" id="MobiDB-lite"/>
    </source>
</evidence>
<gene>
    <name evidence="2" type="ORF">ECRASSUSDP1_LOCUS27071</name>
</gene>
<feature type="compositionally biased region" description="Basic residues" evidence="1">
    <location>
        <begin position="1"/>
        <end position="10"/>
    </location>
</feature>
<comment type="caution">
    <text evidence="2">The sequence shown here is derived from an EMBL/GenBank/DDBJ whole genome shotgun (WGS) entry which is preliminary data.</text>
</comment>
<dbReference type="PRINTS" id="PR00929">
    <property type="entry name" value="ATHOOK"/>
</dbReference>
<feature type="region of interest" description="Disordered" evidence="1">
    <location>
        <begin position="1"/>
        <end position="50"/>
    </location>
</feature>
<sequence length="98" mass="11425">MTKQKGRPPKIRRDPALYTGKPRGRPRKNSSQITDPKPKRARGRPRKALSNSIFAQYDVKSVTEKYNKARRIQQKKNVREPIRSQKKGCFLRSIHSLL</sequence>
<dbReference type="SMART" id="SM00384">
    <property type="entry name" value="AT_hook"/>
    <property type="match status" value="3"/>
</dbReference>
<organism evidence="2 3">
    <name type="scientific">Euplotes crassus</name>
    <dbReference type="NCBI Taxonomy" id="5936"/>
    <lineage>
        <taxon>Eukaryota</taxon>
        <taxon>Sar</taxon>
        <taxon>Alveolata</taxon>
        <taxon>Ciliophora</taxon>
        <taxon>Intramacronucleata</taxon>
        <taxon>Spirotrichea</taxon>
        <taxon>Hypotrichia</taxon>
        <taxon>Euplotida</taxon>
        <taxon>Euplotidae</taxon>
        <taxon>Moneuplotes</taxon>
    </lineage>
</organism>
<dbReference type="Proteomes" id="UP001295684">
    <property type="component" value="Unassembled WGS sequence"/>
</dbReference>
<name>A0AAD1Y9H1_EUPCR</name>
<accession>A0AAD1Y9H1</accession>
<evidence type="ECO:0000313" key="2">
    <source>
        <dbReference type="EMBL" id="CAI2385502.1"/>
    </source>
</evidence>
<proteinExistence type="predicted"/>
<dbReference type="AlphaFoldDB" id="A0AAD1Y9H1"/>